<dbReference type="Proteomes" id="UP000293547">
    <property type="component" value="Unassembled WGS sequence"/>
</dbReference>
<dbReference type="EMBL" id="PDWZ02000006">
    <property type="protein sequence ID" value="KAB2104570.1"/>
    <property type="molecule type" value="Genomic_DNA"/>
</dbReference>
<evidence type="ECO:0000313" key="1">
    <source>
        <dbReference type="EMBL" id="KAB2104570.1"/>
    </source>
</evidence>
<keyword evidence="2" id="KW-1185">Reference proteome</keyword>
<accession>A0ACB6FJJ0</accession>
<comment type="caution">
    <text evidence="1">The sequence shown here is derived from an EMBL/GenBank/DDBJ whole genome shotgun (WGS) entry which is preliminary data.</text>
</comment>
<evidence type="ECO:0000313" key="2">
    <source>
        <dbReference type="Proteomes" id="UP000293547"/>
    </source>
</evidence>
<name>A0ACB6FJJ0_9PLEO</name>
<organism evidence="1 2">
    <name type="scientific">Alternaria gaisen</name>
    <dbReference type="NCBI Taxonomy" id="167740"/>
    <lineage>
        <taxon>Eukaryota</taxon>
        <taxon>Fungi</taxon>
        <taxon>Dikarya</taxon>
        <taxon>Ascomycota</taxon>
        <taxon>Pezizomycotina</taxon>
        <taxon>Dothideomycetes</taxon>
        <taxon>Pleosporomycetidae</taxon>
        <taxon>Pleosporales</taxon>
        <taxon>Pleosporineae</taxon>
        <taxon>Pleosporaceae</taxon>
        <taxon>Alternaria</taxon>
        <taxon>Alternaria sect. Alternaria</taxon>
    </lineage>
</organism>
<reference evidence="1 2" key="1">
    <citation type="journal article" date="2019" name="bioRxiv">
        <title>Genomics, evolutionary history and diagnostics of the Alternaria alternata species group including apple and Asian pear pathotypes.</title>
        <authorList>
            <person name="Armitage A.D."/>
            <person name="Cockerton H.M."/>
            <person name="Sreenivasaprasad S."/>
            <person name="Woodhall J.W."/>
            <person name="Lane C.R."/>
            <person name="Harrison R.J."/>
            <person name="Clarkson J.P."/>
        </authorList>
    </citation>
    <scope>NUCLEOTIDE SEQUENCE [LARGE SCALE GENOMIC DNA]</scope>
    <source>
        <strain evidence="1 2">FERA 650</strain>
    </source>
</reference>
<sequence>MDQSEWETEIGGTFRLHRAVTQVMPVSTKVVSAEPCGVSAWTKTAKIAVILSNQSSKSYFLKCAAGQGAKPLTEGEYQSACAINEIVPGLVPQATGRGEYRDGDTQIHFFLGDYHDMDLSAAPEPVSFVERIAELHAKGKSPTDNEVNGLWPEYDLACAQLIAKGIPKLLGALQSDGRSIEPALIHGDLWEQNVGIDMETGDTILFDPGSTYAHNEMEFGTWRASWAYYFNSPVYMRLYQRHIEPSEPVEEWDDRNRLYSLHPYLNDSAGHPGSISRATAYNDMLYLCEKYAPLESLERYRPENDVSVTGAYVQHETHMMKDAHLNQTTMSSASQSIHT</sequence>
<proteinExistence type="predicted"/>
<protein>
    <submittedName>
        <fullName evidence="1">Uncharacterized protein</fullName>
    </submittedName>
</protein>
<gene>
    <name evidence="1" type="ORF">AG0111_0g6684</name>
</gene>